<dbReference type="OrthoDB" id="9790406at2"/>
<dbReference type="PANTHER" id="PTHR22617">
    <property type="entry name" value="CHEMOTAXIS SENSOR HISTIDINE KINASE-RELATED"/>
    <property type="match status" value="1"/>
</dbReference>
<dbReference type="AlphaFoldDB" id="A0A1M6DGE1"/>
<gene>
    <name evidence="2" type="ORF">SAMN02745165_00664</name>
</gene>
<dbReference type="SUPFAM" id="SSF50341">
    <property type="entry name" value="CheW-like"/>
    <property type="match status" value="1"/>
</dbReference>
<dbReference type="RefSeq" id="WP_084091714.1">
    <property type="nucleotide sequence ID" value="NZ_FQZT01000002.1"/>
</dbReference>
<feature type="domain" description="CheW-like" evidence="1">
    <location>
        <begin position="83"/>
        <end position="219"/>
    </location>
</feature>
<dbReference type="InterPro" id="IPR002545">
    <property type="entry name" value="CheW-lke_dom"/>
</dbReference>
<dbReference type="GO" id="GO:0005829">
    <property type="term" value="C:cytosol"/>
    <property type="evidence" value="ECO:0007669"/>
    <property type="project" value="TreeGrafter"/>
</dbReference>
<organism evidence="2 3">
    <name type="scientific">Malonomonas rubra DSM 5091</name>
    <dbReference type="NCBI Taxonomy" id="1122189"/>
    <lineage>
        <taxon>Bacteria</taxon>
        <taxon>Pseudomonadati</taxon>
        <taxon>Thermodesulfobacteriota</taxon>
        <taxon>Desulfuromonadia</taxon>
        <taxon>Desulfuromonadales</taxon>
        <taxon>Geopsychrobacteraceae</taxon>
        <taxon>Malonomonas</taxon>
    </lineage>
</organism>
<dbReference type="SMART" id="SM00260">
    <property type="entry name" value="CheW"/>
    <property type="match status" value="1"/>
</dbReference>
<dbReference type="Gene3D" id="2.40.50.180">
    <property type="entry name" value="CheA-289, Domain 4"/>
    <property type="match status" value="1"/>
</dbReference>
<evidence type="ECO:0000313" key="3">
    <source>
        <dbReference type="Proteomes" id="UP000184171"/>
    </source>
</evidence>
<dbReference type="Pfam" id="PF01584">
    <property type="entry name" value="CheW"/>
    <property type="match status" value="1"/>
</dbReference>
<dbReference type="InterPro" id="IPR036061">
    <property type="entry name" value="CheW-like_dom_sf"/>
</dbReference>
<evidence type="ECO:0000259" key="1">
    <source>
        <dbReference type="PROSITE" id="PS50851"/>
    </source>
</evidence>
<evidence type="ECO:0000313" key="2">
    <source>
        <dbReference type="EMBL" id="SHI72058.1"/>
    </source>
</evidence>
<dbReference type="GO" id="GO:0007165">
    <property type="term" value="P:signal transduction"/>
    <property type="evidence" value="ECO:0007669"/>
    <property type="project" value="InterPro"/>
</dbReference>
<accession>A0A1M6DGE1</accession>
<dbReference type="Proteomes" id="UP000184171">
    <property type="component" value="Unassembled WGS sequence"/>
</dbReference>
<protein>
    <submittedName>
        <fullName evidence="2">Purine-binding chemotaxis protein CheW</fullName>
    </submittedName>
</protein>
<keyword evidence="3" id="KW-1185">Reference proteome</keyword>
<proteinExistence type="predicted"/>
<reference evidence="2 3" key="1">
    <citation type="submission" date="2016-11" db="EMBL/GenBank/DDBJ databases">
        <authorList>
            <person name="Jaros S."/>
            <person name="Januszkiewicz K."/>
            <person name="Wedrychowicz H."/>
        </authorList>
    </citation>
    <scope>NUCLEOTIDE SEQUENCE [LARGE SCALE GENOMIC DNA]</scope>
    <source>
        <strain evidence="2 3">DSM 5091</strain>
    </source>
</reference>
<dbReference type="InterPro" id="IPR039315">
    <property type="entry name" value="CheW"/>
</dbReference>
<dbReference type="PANTHER" id="PTHR22617:SF23">
    <property type="entry name" value="CHEMOTAXIS PROTEIN CHEW"/>
    <property type="match status" value="1"/>
</dbReference>
<dbReference type="STRING" id="1122189.SAMN02745165_00664"/>
<name>A0A1M6DGE1_MALRU</name>
<dbReference type="PROSITE" id="PS50851">
    <property type="entry name" value="CHEW"/>
    <property type="match status" value="1"/>
</dbReference>
<sequence>MDLAEIRKKAQKKDVAVEEQALLEPTLAAELFAAEESELEPVAPPKSSAAPGLQQFFPDLNFASEEDYIQGISGGDKGQEVETVQWLTFLLGKEEYALNLDVVMELIKPRAYTELPDVPDYVRGILSLRGEVVPVIDLCRRLKLGCSSEGGYQRIVVCEGKEQSIGLLVDRITQVVRIPKEAIEQAPLVVNEGDNYVSGVGRYQGRMLILLNPDEVLQV</sequence>
<dbReference type="GO" id="GO:0006935">
    <property type="term" value="P:chemotaxis"/>
    <property type="evidence" value="ECO:0007669"/>
    <property type="project" value="InterPro"/>
</dbReference>
<dbReference type="Gene3D" id="2.30.30.40">
    <property type="entry name" value="SH3 Domains"/>
    <property type="match status" value="1"/>
</dbReference>
<dbReference type="EMBL" id="FQZT01000002">
    <property type="protein sequence ID" value="SHI72058.1"/>
    <property type="molecule type" value="Genomic_DNA"/>
</dbReference>